<proteinExistence type="predicted"/>
<dbReference type="AlphaFoldDB" id="A0A2I1H539"/>
<keyword evidence="1" id="KW-0812">Transmembrane</keyword>
<reference evidence="2 3" key="1">
    <citation type="submission" date="2015-10" db="EMBL/GenBank/DDBJ databases">
        <title>Genome analyses suggest a sexual origin of heterokaryosis in a supposedly ancient asexual fungus.</title>
        <authorList>
            <person name="Ropars J."/>
            <person name="Sedzielewska K."/>
            <person name="Noel J."/>
            <person name="Charron P."/>
            <person name="Farinelli L."/>
            <person name="Marton T."/>
            <person name="Kruger M."/>
            <person name="Pelin A."/>
            <person name="Brachmann A."/>
            <person name="Corradi N."/>
        </authorList>
    </citation>
    <scope>NUCLEOTIDE SEQUENCE [LARGE SCALE GENOMIC DNA]</scope>
    <source>
        <strain evidence="2 3">A4</strain>
    </source>
</reference>
<feature type="transmembrane region" description="Helical" evidence="1">
    <location>
        <begin position="136"/>
        <end position="155"/>
    </location>
</feature>
<keyword evidence="3" id="KW-1185">Reference proteome</keyword>
<dbReference type="Proteomes" id="UP000234323">
    <property type="component" value="Unassembled WGS sequence"/>
</dbReference>
<dbReference type="VEuPathDB" id="FungiDB:RhiirFUN_008041"/>
<organism evidence="2 3">
    <name type="scientific">Rhizophagus irregularis</name>
    <dbReference type="NCBI Taxonomy" id="588596"/>
    <lineage>
        <taxon>Eukaryota</taxon>
        <taxon>Fungi</taxon>
        <taxon>Fungi incertae sedis</taxon>
        <taxon>Mucoromycota</taxon>
        <taxon>Glomeromycotina</taxon>
        <taxon>Glomeromycetes</taxon>
        <taxon>Glomerales</taxon>
        <taxon>Glomeraceae</taxon>
        <taxon>Rhizophagus</taxon>
    </lineage>
</organism>
<dbReference type="EMBL" id="LLXI01001501">
    <property type="protein sequence ID" value="PKY53976.1"/>
    <property type="molecule type" value="Genomic_DNA"/>
</dbReference>
<feature type="transmembrane region" description="Helical" evidence="1">
    <location>
        <begin position="103"/>
        <end position="124"/>
    </location>
</feature>
<evidence type="ECO:0000256" key="1">
    <source>
        <dbReference type="SAM" id="Phobius"/>
    </source>
</evidence>
<keyword evidence="1" id="KW-0472">Membrane</keyword>
<evidence type="ECO:0000313" key="2">
    <source>
        <dbReference type="EMBL" id="PKY53976.1"/>
    </source>
</evidence>
<keyword evidence="1" id="KW-1133">Transmembrane helix</keyword>
<evidence type="ECO:0000313" key="3">
    <source>
        <dbReference type="Proteomes" id="UP000234323"/>
    </source>
</evidence>
<feature type="transmembrane region" description="Helical" evidence="1">
    <location>
        <begin position="167"/>
        <end position="190"/>
    </location>
</feature>
<name>A0A2I1H539_9GLOM</name>
<sequence length="271" mass="31848">MEYYYKGEDLVIVFDLFSMSSLTIISGVVTATLRTYDHTIIYFITNVAFILYIYYALFNNIDIPDYKWIMERGDKDKRNDENKGNDEVPKIPKIYKGYNRQKILCHAQILVALCSQFTYIALMIEDETIVENPVDLLRYVTWPNVLLCLIVIMMIKGVREESGCIMLLFYIASFILYGFYVYISIDAIKVLTSQDYLDDPGYILEKKIDLIVNIISFCITTITMINSIICHKNFGTEKKFKDHLLNDELKHFKESYYYKDDIDEYYNSNNP</sequence>
<dbReference type="VEuPathDB" id="FungiDB:RhiirA1_449323"/>
<feature type="transmembrane region" description="Helical" evidence="1">
    <location>
        <begin position="39"/>
        <end position="58"/>
    </location>
</feature>
<dbReference type="VEuPathDB" id="FungiDB:FUN_009237"/>
<accession>A0A2I1H539</accession>
<feature type="transmembrane region" description="Helical" evidence="1">
    <location>
        <begin position="210"/>
        <end position="229"/>
    </location>
</feature>
<comment type="caution">
    <text evidence="2">The sequence shown here is derived from an EMBL/GenBank/DDBJ whole genome shotgun (WGS) entry which is preliminary data.</text>
</comment>
<gene>
    <name evidence="2" type="ORF">RhiirA4_472492</name>
</gene>
<protein>
    <submittedName>
        <fullName evidence="2">Uncharacterized protein</fullName>
    </submittedName>
</protein>
<feature type="transmembrane region" description="Helical" evidence="1">
    <location>
        <begin position="12"/>
        <end position="33"/>
    </location>
</feature>